<organism evidence="2 3">
    <name type="scientific">Peptoniphilus ovalis</name>
    <dbReference type="NCBI Taxonomy" id="2841503"/>
    <lineage>
        <taxon>Bacteria</taxon>
        <taxon>Bacillati</taxon>
        <taxon>Bacillota</taxon>
        <taxon>Tissierellia</taxon>
        <taxon>Tissierellales</taxon>
        <taxon>Peptoniphilaceae</taxon>
        <taxon>Peptoniphilus</taxon>
    </lineage>
</organism>
<feature type="transmembrane region" description="Helical" evidence="1">
    <location>
        <begin position="7"/>
        <end position="25"/>
    </location>
</feature>
<proteinExistence type="predicted"/>
<dbReference type="Pfam" id="PF07009">
    <property type="entry name" value="NusG_II"/>
    <property type="match status" value="1"/>
</dbReference>
<evidence type="ECO:0000256" key="1">
    <source>
        <dbReference type="SAM" id="Phobius"/>
    </source>
</evidence>
<comment type="caution">
    <text evidence="2">The sequence shown here is derived from an EMBL/GenBank/DDBJ whole genome shotgun (WGS) entry which is preliminary data.</text>
</comment>
<keyword evidence="1" id="KW-0472">Membrane</keyword>
<sequence>MKLMKKLDYVVILVLIIFSVVLYFITNNSFSGIGEDVNKKAVITIDGKIYKEIELAKGHNEEIEIKSQYGENVITIEDGRVHMHESDCKDRICIRMGEISTPGDSIICLPNRLMVKIVSEDKNNDELDMILK</sequence>
<protein>
    <submittedName>
        <fullName evidence="2">NusG domain II-containing protein</fullName>
    </submittedName>
</protein>
<evidence type="ECO:0000313" key="3">
    <source>
        <dbReference type="Proteomes" id="UP000783742"/>
    </source>
</evidence>
<dbReference type="Proteomes" id="UP000783742">
    <property type="component" value="Unassembled WGS sequence"/>
</dbReference>
<name>A0ABS6FJ15_9FIRM</name>
<reference evidence="2 3" key="1">
    <citation type="submission" date="2021-06" db="EMBL/GenBank/DDBJ databases">
        <authorList>
            <person name="Sun Q."/>
            <person name="Li D."/>
        </authorList>
    </citation>
    <scope>NUCLEOTIDE SEQUENCE [LARGE SCALE GENOMIC DNA]</scope>
    <source>
        <strain evidence="2 3">MSJ-1</strain>
    </source>
</reference>
<dbReference type="EMBL" id="JAHLQO010000003">
    <property type="protein sequence ID" value="MBU5669195.1"/>
    <property type="molecule type" value="Genomic_DNA"/>
</dbReference>
<evidence type="ECO:0000313" key="2">
    <source>
        <dbReference type="EMBL" id="MBU5669195.1"/>
    </source>
</evidence>
<dbReference type="CDD" id="cd09911">
    <property type="entry name" value="Lin0431_like"/>
    <property type="match status" value="1"/>
</dbReference>
<keyword evidence="1" id="KW-1133">Transmembrane helix</keyword>
<keyword evidence="3" id="KW-1185">Reference proteome</keyword>
<accession>A0ABS6FJ15</accession>
<keyword evidence="1" id="KW-0812">Transmembrane</keyword>
<dbReference type="RefSeq" id="WP_216549039.1">
    <property type="nucleotide sequence ID" value="NZ_JAHLQO010000003.1"/>
</dbReference>
<gene>
    <name evidence="2" type="ORF">KQI68_04980</name>
</gene>